<keyword evidence="2" id="KW-1185">Reference proteome</keyword>
<organism evidence="1 2">
    <name type="scientific">Mesorhizobium australicum</name>
    <dbReference type="NCBI Taxonomy" id="536018"/>
    <lineage>
        <taxon>Bacteria</taxon>
        <taxon>Pseudomonadati</taxon>
        <taxon>Pseudomonadota</taxon>
        <taxon>Alphaproteobacteria</taxon>
        <taxon>Hyphomicrobiales</taxon>
        <taxon>Phyllobacteriaceae</taxon>
        <taxon>Mesorhizobium</taxon>
    </lineage>
</organism>
<comment type="caution">
    <text evidence="1">The sequence shown here is derived from an EMBL/GenBank/DDBJ whole genome shotgun (WGS) entry which is preliminary data.</text>
</comment>
<evidence type="ECO:0000313" key="1">
    <source>
        <dbReference type="EMBL" id="MER9284967.1"/>
    </source>
</evidence>
<dbReference type="Proteomes" id="UP001480082">
    <property type="component" value="Unassembled WGS sequence"/>
</dbReference>
<evidence type="ECO:0000313" key="2">
    <source>
        <dbReference type="Proteomes" id="UP001480082"/>
    </source>
</evidence>
<gene>
    <name evidence="1" type="ORF">NKI81_13495</name>
</gene>
<proteinExistence type="predicted"/>
<dbReference type="EMBL" id="JAMYRI010000007">
    <property type="protein sequence ID" value="MER9284967.1"/>
    <property type="molecule type" value="Genomic_DNA"/>
</dbReference>
<accession>A0ACC6SYV9</accession>
<protein>
    <submittedName>
        <fullName evidence="1">CcdB family protein</fullName>
    </submittedName>
</protein>
<name>A0ACC6SYV9_9HYPH</name>
<reference evidence="1 2" key="1">
    <citation type="journal article" date="2024" name="Proc. Natl. Acad. Sci. U.S.A.">
        <title>The evolutionary genomics of adaptation to stress in wild rhizobium bacteria.</title>
        <authorList>
            <person name="Kehlet-Delgado H."/>
            <person name="Montoya A.P."/>
            <person name="Jensen K.T."/>
            <person name="Wendlandt C.E."/>
            <person name="Dexheimer C."/>
            <person name="Roberts M."/>
            <person name="Torres Martinez L."/>
            <person name="Friesen M.L."/>
            <person name="Griffitts J.S."/>
            <person name="Porter S.S."/>
        </authorList>
    </citation>
    <scope>NUCLEOTIDE SEQUENCE [LARGE SCALE GENOMIC DNA]</scope>
    <source>
        <strain evidence="1 2">M0468</strain>
    </source>
</reference>
<sequence length="103" mass="11590">MDCFDARYDLYRNIDGNGYLLDVQSDLLDRLTTRVVIPLMPPNMAPVPGRRLNPTFAIDGKDHVMVTQFISALTASELPDVEGNLSRHHDEIVVALDMLFQGF</sequence>